<evidence type="ECO:0000256" key="2">
    <source>
        <dbReference type="ARBA" id="ARBA00022679"/>
    </source>
</evidence>
<keyword evidence="2" id="KW-0808">Transferase</keyword>
<protein>
    <recommendedName>
        <fullName evidence="4">Glucosyltransferase 3-like N-terminal domain-containing protein</fullName>
    </recommendedName>
</protein>
<dbReference type="PANTHER" id="PTHR13778">
    <property type="entry name" value="GLYCOSYLTRANSFERASE 8 DOMAIN-CONTAINING PROTEIN"/>
    <property type="match status" value="1"/>
</dbReference>
<evidence type="ECO:0000256" key="3">
    <source>
        <dbReference type="ARBA" id="ARBA00022723"/>
    </source>
</evidence>
<dbReference type="PANTHER" id="PTHR13778:SF47">
    <property type="entry name" value="LIPOPOLYSACCHARIDE 1,3-GALACTOSYLTRANSFERASE"/>
    <property type="match status" value="1"/>
</dbReference>
<dbReference type="EMBL" id="VUMW01000037">
    <property type="protein sequence ID" value="MST80576.1"/>
    <property type="molecule type" value="Genomic_DNA"/>
</dbReference>
<dbReference type="AlphaFoldDB" id="A0A844FQB5"/>
<keyword evidence="1" id="KW-0328">Glycosyltransferase</keyword>
<dbReference type="Pfam" id="PF26334">
    <property type="entry name" value="Gtf3_N"/>
    <property type="match status" value="1"/>
</dbReference>
<organism evidence="5 6">
    <name type="scientific">Lactobacillus equicursoris</name>
    <dbReference type="NCBI Taxonomy" id="420645"/>
    <lineage>
        <taxon>Bacteria</taxon>
        <taxon>Bacillati</taxon>
        <taxon>Bacillota</taxon>
        <taxon>Bacilli</taxon>
        <taxon>Lactobacillales</taxon>
        <taxon>Lactobacillaceae</taxon>
        <taxon>Lactobacillus</taxon>
    </lineage>
</organism>
<dbReference type="GO" id="GO:0046872">
    <property type="term" value="F:metal ion binding"/>
    <property type="evidence" value="ECO:0007669"/>
    <property type="project" value="UniProtKB-KW"/>
</dbReference>
<gene>
    <name evidence="5" type="ORF">FYJ61_09020</name>
</gene>
<keyword evidence="3" id="KW-0479">Metal-binding</keyword>
<feature type="domain" description="Glucosyltransferase 3-like N-terminal" evidence="4">
    <location>
        <begin position="2"/>
        <end position="99"/>
    </location>
</feature>
<dbReference type="Proteomes" id="UP000452141">
    <property type="component" value="Unassembled WGS sequence"/>
</dbReference>
<name>A0A844FQB5_9LACO</name>
<dbReference type="Pfam" id="PF01501">
    <property type="entry name" value="Glyco_transf_8"/>
    <property type="match status" value="1"/>
</dbReference>
<comment type="caution">
    <text evidence="5">The sequence shown here is derived from an EMBL/GenBank/DDBJ whole genome shotgun (WGS) entry which is preliminary data.</text>
</comment>
<dbReference type="CDD" id="cd04194">
    <property type="entry name" value="GT8_A4GalT_like"/>
    <property type="match status" value="1"/>
</dbReference>
<dbReference type="InterPro" id="IPR002495">
    <property type="entry name" value="Glyco_trans_8"/>
</dbReference>
<evidence type="ECO:0000313" key="6">
    <source>
        <dbReference type="Proteomes" id="UP000452141"/>
    </source>
</evidence>
<evidence type="ECO:0000313" key="5">
    <source>
        <dbReference type="EMBL" id="MST80576.1"/>
    </source>
</evidence>
<dbReference type="InterPro" id="IPR050748">
    <property type="entry name" value="Glycosyltrans_8_dom-fam"/>
</dbReference>
<accession>A0A844FQB5</accession>
<proteinExistence type="predicted"/>
<dbReference type="GO" id="GO:0016757">
    <property type="term" value="F:glycosyltransferase activity"/>
    <property type="evidence" value="ECO:0007669"/>
    <property type="project" value="UniProtKB-KW"/>
</dbReference>
<evidence type="ECO:0000256" key="1">
    <source>
        <dbReference type="ARBA" id="ARBA00022676"/>
    </source>
</evidence>
<evidence type="ECO:0000259" key="4">
    <source>
        <dbReference type="Pfam" id="PF26334"/>
    </source>
</evidence>
<reference evidence="5 6" key="1">
    <citation type="submission" date="2019-08" db="EMBL/GenBank/DDBJ databases">
        <title>In-depth cultivation of the pig gut microbiome towards novel bacterial diversity and tailored functional studies.</title>
        <authorList>
            <person name="Wylensek D."/>
            <person name="Hitch T.C.A."/>
            <person name="Clavel T."/>
        </authorList>
    </citation>
    <scope>NUCLEOTIDE SEQUENCE [LARGE SCALE GENOMIC DNA]</scope>
    <source>
        <strain evidence="5 6">WCA-470BD-2E</strain>
    </source>
</reference>
<dbReference type="InterPro" id="IPR058591">
    <property type="entry name" value="Gtf3_N"/>
</dbReference>
<dbReference type="RefSeq" id="WP_154487498.1">
    <property type="nucleotide sequence ID" value="NZ_VUMW01000037.1"/>
</dbReference>
<dbReference type="SUPFAM" id="SSF53448">
    <property type="entry name" value="Nucleotide-diphospho-sugar transferases"/>
    <property type="match status" value="1"/>
</dbReference>
<sequence length="577" mass="65858">MKIHISNIHNAALSDRVKLQHKLAEAGHALGMYELGIFSYPVDSDTPEQLSTRLDGLVSSLEHGDRVILQLPTGNGREFEEKLAWRIQTYTGHYPFILVSTEIGKDYLSMLHSSERVLAVKRWLYEDLKKLMGRDASEKLFFHYADETTSELNDRACLTGFLDGLGDLKENKDAIQVCFALHDNDGTYSSRVAVAMLSVMRKTKSPICFHILLDESVDEVNRRRLTKVAKENGAEIKFYVIENSIFQKMKNTIFVKRYSLASMYRLLIPNLLKKLNRIIYLDADVMVNCDLTNLWNYDTHGMPISAVVDSGIARGGASALPIKTGMISKEKYFNSGVLTMELDKIRSEQNLWDAFFKLYSEHFQSDSKENMPDQDVLNLIFENKVNYLPENWNILTRIERLNGSCLRSGIYHFAGDKWIQYEKIAEFYRLYLELREEVSWEKSVVNNELIHLLRLNEYKILQLQNLASQLTGSRKKLIFFGKNTLAMKMLCKMFALRDGDYFIDKDPIDVDSTRYGLPVKDASSIVTEERGSFIVIVIPEANNGTALKNLEDLGLQNGIDYFVAPSLTTASQGGYEA</sequence>
<dbReference type="InterPro" id="IPR029044">
    <property type="entry name" value="Nucleotide-diphossugar_trans"/>
</dbReference>
<dbReference type="Gene3D" id="3.40.50.2000">
    <property type="entry name" value="Glycogen Phosphorylase B"/>
    <property type="match status" value="1"/>
</dbReference>
<dbReference type="Gene3D" id="3.90.550.10">
    <property type="entry name" value="Spore Coat Polysaccharide Biosynthesis Protein SpsA, Chain A"/>
    <property type="match status" value="1"/>
</dbReference>